<dbReference type="Proteomes" id="UP000006695">
    <property type="component" value="Chromosome"/>
</dbReference>
<protein>
    <submittedName>
        <fullName evidence="3">Plasmid maintenance system antidote protein, XRE family</fullName>
    </submittedName>
</protein>
<dbReference type="RefSeq" id="WP_011937946.1">
    <property type="nucleotide sequence ID" value="NC_009483.1"/>
</dbReference>
<accession>A5GB28</accession>
<feature type="domain" description="HTH cro/C1-type" evidence="2">
    <location>
        <begin position="40"/>
        <end position="94"/>
    </location>
</feature>
<evidence type="ECO:0000313" key="4">
    <source>
        <dbReference type="Proteomes" id="UP000006695"/>
    </source>
</evidence>
<dbReference type="KEGG" id="gur:Gura_1016"/>
<dbReference type="SMART" id="SM00530">
    <property type="entry name" value="HTH_XRE"/>
    <property type="match status" value="1"/>
</dbReference>
<dbReference type="PANTHER" id="PTHR43236:SF1">
    <property type="entry name" value="BLL7220 PROTEIN"/>
    <property type="match status" value="1"/>
</dbReference>
<evidence type="ECO:0000256" key="1">
    <source>
        <dbReference type="ARBA" id="ARBA00007227"/>
    </source>
</evidence>
<name>A5GB28_GEOUR</name>
<reference evidence="3 4" key="1">
    <citation type="submission" date="2007-05" db="EMBL/GenBank/DDBJ databases">
        <title>Complete sequence of Geobacter uraniireducens Rf4.</title>
        <authorList>
            <consortium name="US DOE Joint Genome Institute"/>
            <person name="Copeland A."/>
            <person name="Lucas S."/>
            <person name="Lapidus A."/>
            <person name="Barry K."/>
            <person name="Detter J.C."/>
            <person name="Glavina del Rio T."/>
            <person name="Hammon N."/>
            <person name="Israni S."/>
            <person name="Dalin E."/>
            <person name="Tice H."/>
            <person name="Pitluck S."/>
            <person name="Chertkov O."/>
            <person name="Brettin T."/>
            <person name="Bruce D."/>
            <person name="Han C."/>
            <person name="Schmutz J."/>
            <person name="Larimer F."/>
            <person name="Land M."/>
            <person name="Hauser L."/>
            <person name="Kyrpides N."/>
            <person name="Mikhailova N."/>
            <person name="Shelobolina E."/>
            <person name="Aklujkar M."/>
            <person name="Lovley D."/>
            <person name="Richardson P."/>
        </authorList>
    </citation>
    <scope>NUCLEOTIDE SEQUENCE [LARGE SCALE GENOMIC DNA]</scope>
    <source>
        <strain evidence="3 4">Rf4</strain>
    </source>
</reference>
<dbReference type="AlphaFoldDB" id="A5GB28"/>
<proteinExistence type="inferred from homology"/>
<dbReference type="InterPro" id="IPR052345">
    <property type="entry name" value="Rad_response_metalloprotease"/>
</dbReference>
<dbReference type="GO" id="GO:0003677">
    <property type="term" value="F:DNA binding"/>
    <property type="evidence" value="ECO:0007669"/>
    <property type="project" value="InterPro"/>
</dbReference>
<dbReference type="STRING" id="351605.Gura_1016"/>
<sequence length="385" mass="43645">MDIEFSSSDLQALCEQQRLMTKQLGDKFSPDWISPPGETILDLLEEHGWKQTELAKRTGYTTKHISLLINGKAPITEDTAIKLERVVGSTAHFWLAREAQYREGLVRVTERDSLKVVADWLKELPLKEMITFGWIRAFADKGEQVAECLRFFGVATVDLWRKEYGEPLAAFRSSDKFDKHAGSVAAWLRQGERSAATLKTEPYERSAFKEALGALRTLTREPDPDIFIPKLIEACAKTGVAVVVEPAPKGCPASGATLWLSQDKALLMLNLRHKTNDHFWFSFFHEAGHLLRHGKRLRFIEMEGALSNEHEEEANEFARDWLIPPHYSRSLAAMQKSEVAINALADQLGIAPGIIVGRLQNEGLLRWDSRLNKSLKVRYEWRHAA</sequence>
<dbReference type="EMBL" id="CP000698">
    <property type="protein sequence ID" value="ABQ25222.1"/>
    <property type="molecule type" value="Genomic_DNA"/>
</dbReference>
<dbReference type="Gene3D" id="1.10.260.40">
    <property type="entry name" value="lambda repressor-like DNA-binding domains"/>
    <property type="match status" value="1"/>
</dbReference>
<comment type="similarity">
    <text evidence="1">Belongs to the short-chain fatty acyl-CoA assimilation regulator (ScfR) family.</text>
</comment>
<evidence type="ECO:0000313" key="3">
    <source>
        <dbReference type="EMBL" id="ABQ25222.1"/>
    </source>
</evidence>
<dbReference type="HOGENOM" id="CLU_055824_0_0_7"/>
<keyword evidence="4" id="KW-1185">Reference proteome</keyword>
<dbReference type="PANTHER" id="PTHR43236">
    <property type="entry name" value="ANTITOXIN HIGA1"/>
    <property type="match status" value="1"/>
</dbReference>
<dbReference type="InterPro" id="IPR001387">
    <property type="entry name" value="Cro/C1-type_HTH"/>
</dbReference>
<evidence type="ECO:0000259" key="2">
    <source>
        <dbReference type="PROSITE" id="PS50943"/>
    </source>
</evidence>
<dbReference type="CDD" id="cd00093">
    <property type="entry name" value="HTH_XRE"/>
    <property type="match status" value="1"/>
</dbReference>
<dbReference type="Pfam" id="PF01381">
    <property type="entry name" value="HTH_3"/>
    <property type="match status" value="1"/>
</dbReference>
<dbReference type="InterPro" id="IPR010359">
    <property type="entry name" value="IrrE_HExxH"/>
</dbReference>
<dbReference type="InterPro" id="IPR010982">
    <property type="entry name" value="Lambda_DNA-bd_dom_sf"/>
</dbReference>
<dbReference type="PROSITE" id="PS50943">
    <property type="entry name" value="HTH_CROC1"/>
    <property type="match status" value="1"/>
</dbReference>
<organism evidence="3 4">
    <name type="scientific">Geotalea uraniireducens (strain Rf4)</name>
    <name type="common">Geobacter uraniireducens</name>
    <dbReference type="NCBI Taxonomy" id="351605"/>
    <lineage>
        <taxon>Bacteria</taxon>
        <taxon>Pseudomonadati</taxon>
        <taxon>Thermodesulfobacteriota</taxon>
        <taxon>Desulfuromonadia</taxon>
        <taxon>Geobacterales</taxon>
        <taxon>Geobacteraceae</taxon>
        <taxon>Geotalea</taxon>
    </lineage>
</organism>
<dbReference type="Pfam" id="PF06114">
    <property type="entry name" value="Peptidase_M78"/>
    <property type="match status" value="1"/>
</dbReference>
<dbReference type="SUPFAM" id="SSF47413">
    <property type="entry name" value="lambda repressor-like DNA-binding domains"/>
    <property type="match status" value="1"/>
</dbReference>
<gene>
    <name evidence="3" type="ordered locus">Gura_1016</name>
</gene>